<evidence type="ECO:0008006" key="12">
    <source>
        <dbReference type="Google" id="ProtNLM"/>
    </source>
</evidence>
<organism evidence="10 11">
    <name type="scientific">Podospora australis</name>
    <dbReference type="NCBI Taxonomy" id="1536484"/>
    <lineage>
        <taxon>Eukaryota</taxon>
        <taxon>Fungi</taxon>
        <taxon>Dikarya</taxon>
        <taxon>Ascomycota</taxon>
        <taxon>Pezizomycotina</taxon>
        <taxon>Sordariomycetes</taxon>
        <taxon>Sordariomycetidae</taxon>
        <taxon>Sordariales</taxon>
        <taxon>Podosporaceae</taxon>
        <taxon>Podospora</taxon>
    </lineage>
</organism>
<comment type="similarity">
    <text evidence="8">Belongs to the ustYa family.</text>
</comment>
<dbReference type="GO" id="GO:0016020">
    <property type="term" value="C:membrane"/>
    <property type="evidence" value="ECO:0007669"/>
    <property type="project" value="UniProtKB-SubCell"/>
</dbReference>
<keyword evidence="4" id="KW-1133">Transmembrane helix</keyword>
<reference evidence="10" key="2">
    <citation type="submission" date="2023-05" db="EMBL/GenBank/DDBJ databases">
        <authorList>
            <consortium name="Lawrence Berkeley National Laboratory"/>
            <person name="Steindorff A."/>
            <person name="Hensen N."/>
            <person name="Bonometti L."/>
            <person name="Westerberg I."/>
            <person name="Brannstrom I.O."/>
            <person name="Guillou S."/>
            <person name="Cros-Aarteil S."/>
            <person name="Calhoun S."/>
            <person name="Haridas S."/>
            <person name="Kuo A."/>
            <person name="Mondo S."/>
            <person name="Pangilinan J."/>
            <person name="Riley R."/>
            <person name="Labutti K."/>
            <person name="Andreopoulos B."/>
            <person name="Lipzen A."/>
            <person name="Chen C."/>
            <person name="Yanf M."/>
            <person name="Daum C."/>
            <person name="Ng V."/>
            <person name="Clum A."/>
            <person name="Ohm R."/>
            <person name="Martin F."/>
            <person name="Silar P."/>
            <person name="Natvig D."/>
            <person name="Lalanne C."/>
            <person name="Gautier V."/>
            <person name="Ament-Velasquez S.L."/>
            <person name="Kruys A."/>
            <person name="Hutchinson M.I."/>
            <person name="Powell A.J."/>
            <person name="Barry K."/>
            <person name="Miller A.N."/>
            <person name="Grigoriev I.V."/>
            <person name="Debuchy R."/>
            <person name="Gladieux P."/>
            <person name="Thoren M.H."/>
            <person name="Johannesson H."/>
        </authorList>
    </citation>
    <scope>NUCLEOTIDE SEQUENCE</scope>
    <source>
        <strain evidence="10">PSN309</strain>
    </source>
</reference>
<dbReference type="EMBL" id="MU864651">
    <property type="protein sequence ID" value="KAK4182491.1"/>
    <property type="molecule type" value="Genomic_DNA"/>
</dbReference>
<evidence type="ECO:0000256" key="8">
    <source>
        <dbReference type="ARBA" id="ARBA00035112"/>
    </source>
</evidence>
<proteinExistence type="inferred from homology"/>
<feature type="region of interest" description="Disordered" evidence="9">
    <location>
        <begin position="27"/>
        <end position="56"/>
    </location>
</feature>
<keyword evidence="6" id="KW-0472">Membrane</keyword>
<evidence type="ECO:0000256" key="3">
    <source>
        <dbReference type="ARBA" id="ARBA00022692"/>
    </source>
</evidence>
<evidence type="ECO:0000256" key="2">
    <source>
        <dbReference type="ARBA" id="ARBA00004685"/>
    </source>
</evidence>
<evidence type="ECO:0000256" key="1">
    <source>
        <dbReference type="ARBA" id="ARBA00004167"/>
    </source>
</evidence>
<keyword evidence="11" id="KW-1185">Reference proteome</keyword>
<dbReference type="AlphaFoldDB" id="A0AAN6WJN2"/>
<evidence type="ECO:0000313" key="11">
    <source>
        <dbReference type="Proteomes" id="UP001302126"/>
    </source>
</evidence>
<comment type="pathway">
    <text evidence="2">Mycotoxin biosynthesis.</text>
</comment>
<evidence type="ECO:0000256" key="9">
    <source>
        <dbReference type="SAM" id="MobiDB-lite"/>
    </source>
</evidence>
<dbReference type="Pfam" id="PF11807">
    <property type="entry name" value="UstYa"/>
    <property type="match status" value="1"/>
</dbReference>
<dbReference type="Proteomes" id="UP001302126">
    <property type="component" value="Unassembled WGS sequence"/>
</dbReference>
<reference evidence="10" key="1">
    <citation type="journal article" date="2023" name="Mol. Phylogenet. Evol.">
        <title>Genome-scale phylogeny and comparative genomics of the fungal order Sordariales.</title>
        <authorList>
            <person name="Hensen N."/>
            <person name="Bonometti L."/>
            <person name="Westerberg I."/>
            <person name="Brannstrom I.O."/>
            <person name="Guillou S."/>
            <person name="Cros-Aarteil S."/>
            <person name="Calhoun S."/>
            <person name="Haridas S."/>
            <person name="Kuo A."/>
            <person name="Mondo S."/>
            <person name="Pangilinan J."/>
            <person name="Riley R."/>
            <person name="LaButti K."/>
            <person name="Andreopoulos B."/>
            <person name="Lipzen A."/>
            <person name="Chen C."/>
            <person name="Yan M."/>
            <person name="Daum C."/>
            <person name="Ng V."/>
            <person name="Clum A."/>
            <person name="Steindorff A."/>
            <person name="Ohm R.A."/>
            <person name="Martin F."/>
            <person name="Silar P."/>
            <person name="Natvig D.O."/>
            <person name="Lalanne C."/>
            <person name="Gautier V."/>
            <person name="Ament-Velasquez S.L."/>
            <person name="Kruys A."/>
            <person name="Hutchinson M.I."/>
            <person name="Powell A.J."/>
            <person name="Barry K."/>
            <person name="Miller A.N."/>
            <person name="Grigoriev I.V."/>
            <person name="Debuchy R."/>
            <person name="Gladieux P."/>
            <person name="Hiltunen Thoren M."/>
            <person name="Johannesson H."/>
        </authorList>
    </citation>
    <scope>NUCLEOTIDE SEQUENCE</scope>
    <source>
        <strain evidence="10">PSN309</strain>
    </source>
</reference>
<evidence type="ECO:0000256" key="5">
    <source>
        <dbReference type="ARBA" id="ARBA00023026"/>
    </source>
</evidence>
<dbReference type="PANTHER" id="PTHR33365:SF4">
    <property type="entry name" value="CYCLOCHLOROTINE BIOSYNTHESIS PROTEIN O"/>
    <property type="match status" value="1"/>
</dbReference>
<evidence type="ECO:0000256" key="4">
    <source>
        <dbReference type="ARBA" id="ARBA00022989"/>
    </source>
</evidence>
<dbReference type="GO" id="GO:0043386">
    <property type="term" value="P:mycotoxin biosynthetic process"/>
    <property type="evidence" value="ECO:0007669"/>
    <property type="project" value="InterPro"/>
</dbReference>
<sequence length="272" mass="31396">MAFLQRCKTAWNDFRNGPPVLAYQTTAISEPEESDSTSGEDYHDEISPPTQWTTSVSTPPATISNWLWPDIIAPCAFLISLAVHTVMRSKLDAACTALTETWSPLTHLVEYEWRQFDFEACHPEFCGGYEENREKAWEKSWDLGWYTFPRSQEALLHHPPDQVDWLHLLQDENALIAMPGVIHQLHCLSLVREAIHRDEFPDRDTSDFAKARFDWHVNHCIFAIDVLVRCKADISPVVLEEVDEADGVQLLSKFRLRDPVKRCRKYEPLRSC</sequence>
<accession>A0AAN6WJN2</accession>
<dbReference type="InterPro" id="IPR021765">
    <property type="entry name" value="UstYa-like"/>
</dbReference>
<comment type="caution">
    <text evidence="10">The sequence shown here is derived from an EMBL/GenBank/DDBJ whole genome shotgun (WGS) entry which is preliminary data.</text>
</comment>
<comment type="subcellular location">
    <subcellularLocation>
        <location evidence="1">Membrane</location>
        <topology evidence="1">Single-pass membrane protein</topology>
    </subcellularLocation>
</comment>
<evidence type="ECO:0000313" key="10">
    <source>
        <dbReference type="EMBL" id="KAK4182491.1"/>
    </source>
</evidence>
<keyword evidence="3" id="KW-0812">Transmembrane</keyword>
<name>A0AAN6WJN2_9PEZI</name>
<evidence type="ECO:0000256" key="7">
    <source>
        <dbReference type="ARBA" id="ARBA00023180"/>
    </source>
</evidence>
<protein>
    <recommendedName>
        <fullName evidence="12">Cyclochlorotine biosynthesis protein O</fullName>
    </recommendedName>
</protein>
<keyword evidence="5" id="KW-0843">Virulence</keyword>
<evidence type="ECO:0000256" key="6">
    <source>
        <dbReference type="ARBA" id="ARBA00023136"/>
    </source>
</evidence>
<keyword evidence="7" id="KW-0325">Glycoprotein</keyword>
<dbReference type="PANTHER" id="PTHR33365">
    <property type="entry name" value="YALI0B05434P"/>
    <property type="match status" value="1"/>
</dbReference>
<gene>
    <name evidence="10" type="ORF">QBC35DRAFT_536435</name>
</gene>